<dbReference type="PANTHER" id="PTHR10371:SF3">
    <property type="entry name" value="NADH DEHYDROGENASE [UBIQUINONE] FLAVOPROTEIN 2, MITOCHONDRIAL"/>
    <property type="match status" value="1"/>
</dbReference>
<evidence type="ECO:0000256" key="7">
    <source>
        <dbReference type="PIRSR" id="PIRSR000216-1"/>
    </source>
</evidence>
<keyword evidence="5 7" id="KW-0411">Iron-sulfur</keyword>
<dbReference type="GO" id="GO:0051537">
    <property type="term" value="F:2 iron, 2 sulfur cluster binding"/>
    <property type="evidence" value="ECO:0007669"/>
    <property type="project" value="UniProtKB-KW"/>
</dbReference>
<evidence type="ECO:0000256" key="6">
    <source>
        <dbReference type="ARBA" id="ARBA00034078"/>
    </source>
</evidence>
<keyword evidence="9" id="KW-1185">Reference proteome</keyword>
<dbReference type="GO" id="GO:0003954">
    <property type="term" value="F:NADH dehydrogenase activity"/>
    <property type="evidence" value="ECO:0007669"/>
    <property type="project" value="TreeGrafter"/>
</dbReference>
<dbReference type="EC" id="1.6.5.11" evidence="8"/>
<feature type="binding site" evidence="7">
    <location>
        <position position="128"/>
    </location>
    <ligand>
        <name>[2Fe-2S] cluster</name>
        <dbReference type="ChEBI" id="CHEBI:190135"/>
    </ligand>
</feature>
<sequence>MNFKFSDEELRSINELKNKVDDKRALVLPALWMVQRKNGFIDDLDVKYLEETLDIRAIFFKEAISFFAMLNDKPKGKFELKFCRTISCKLRGSDELIKLCESLLGIKLGETTKDGLFSLEETECLGYCEKAPCMLCNLEQIDTLDEDKVANLIENLRTKECK</sequence>
<dbReference type="EMBL" id="FAVB01000003">
    <property type="protein sequence ID" value="CUU84773.1"/>
    <property type="molecule type" value="Genomic_DNA"/>
</dbReference>
<organism evidence="8 9">
    <name type="scientific">Campylobacter hyointestinalis subsp. hyointestinalis</name>
    <dbReference type="NCBI Taxonomy" id="91352"/>
    <lineage>
        <taxon>Bacteria</taxon>
        <taxon>Pseudomonadati</taxon>
        <taxon>Campylobacterota</taxon>
        <taxon>Epsilonproteobacteria</taxon>
        <taxon>Campylobacterales</taxon>
        <taxon>Campylobacteraceae</taxon>
        <taxon>Campylobacter</taxon>
    </lineage>
</organism>
<accession>A0A0S4S6U0</accession>
<dbReference type="Gene3D" id="1.10.10.1590">
    <property type="entry name" value="NADH-quinone oxidoreductase subunit E"/>
    <property type="match status" value="1"/>
</dbReference>
<dbReference type="SUPFAM" id="SSF52833">
    <property type="entry name" value="Thioredoxin-like"/>
    <property type="match status" value="1"/>
</dbReference>
<evidence type="ECO:0000313" key="9">
    <source>
        <dbReference type="Proteomes" id="UP000052237"/>
    </source>
</evidence>
<keyword evidence="3 7" id="KW-0479">Metal-binding</keyword>
<gene>
    <name evidence="8" type="primary">nqo2</name>
    <name evidence="8" type="ORF">ERS686654_01563</name>
</gene>
<evidence type="ECO:0000256" key="1">
    <source>
        <dbReference type="ARBA" id="ARBA00010643"/>
    </source>
</evidence>
<feature type="binding site" evidence="7">
    <location>
        <position position="124"/>
    </location>
    <ligand>
        <name>[2Fe-2S] cluster</name>
        <dbReference type="ChEBI" id="CHEBI:190135"/>
    </ligand>
</feature>
<evidence type="ECO:0000256" key="2">
    <source>
        <dbReference type="ARBA" id="ARBA00022714"/>
    </source>
</evidence>
<keyword evidence="8" id="KW-0560">Oxidoreductase</keyword>
<evidence type="ECO:0000313" key="8">
    <source>
        <dbReference type="EMBL" id="CUU84773.1"/>
    </source>
</evidence>
<dbReference type="InterPro" id="IPR041921">
    <property type="entry name" value="NuoE_N"/>
</dbReference>
<dbReference type="Pfam" id="PF01257">
    <property type="entry name" value="2Fe-2S_thioredx"/>
    <property type="match status" value="1"/>
</dbReference>
<name>A0A0S4S6U0_CAMHY</name>
<comment type="caution">
    <text evidence="8">The sequence shown here is derived from an EMBL/GenBank/DDBJ whole genome shotgun (WGS) entry which is preliminary data.</text>
</comment>
<dbReference type="RefSeq" id="WP_059426045.1">
    <property type="nucleotide sequence ID" value="NZ_FAUT01000001.1"/>
</dbReference>
<dbReference type="InterPro" id="IPR042128">
    <property type="entry name" value="NuoE_dom"/>
</dbReference>
<dbReference type="GO" id="GO:0046872">
    <property type="term" value="F:metal ion binding"/>
    <property type="evidence" value="ECO:0007669"/>
    <property type="project" value="UniProtKB-KW"/>
</dbReference>
<dbReference type="Proteomes" id="UP000052237">
    <property type="component" value="Unassembled WGS sequence"/>
</dbReference>
<protein>
    <submittedName>
        <fullName evidence="8">Hydrogenosomal NADH dehydrogenase 24 kDa subunit</fullName>
        <ecNumber evidence="8">1.6.5.11</ecNumber>
    </submittedName>
</protein>
<dbReference type="PIRSF" id="PIRSF000216">
    <property type="entry name" value="NADH_DH_24kDa"/>
    <property type="match status" value="1"/>
</dbReference>
<dbReference type="Gene3D" id="3.40.30.10">
    <property type="entry name" value="Glutaredoxin"/>
    <property type="match status" value="1"/>
</dbReference>
<comment type="cofactor">
    <cofactor evidence="7">
        <name>[2Fe-2S] cluster</name>
        <dbReference type="ChEBI" id="CHEBI:190135"/>
    </cofactor>
    <text evidence="7">Binds 1 [2Fe-2S] cluster.</text>
</comment>
<feature type="binding site" evidence="7">
    <location>
        <position position="88"/>
    </location>
    <ligand>
        <name>[2Fe-2S] cluster</name>
        <dbReference type="ChEBI" id="CHEBI:190135"/>
    </ligand>
</feature>
<comment type="similarity">
    <text evidence="1">Belongs to the complex I 24 kDa subunit family.</text>
</comment>
<evidence type="ECO:0000256" key="3">
    <source>
        <dbReference type="ARBA" id="ARBA00022723"/>
    </source>
</evidence>
<evidence type="ECO:0000256" key="5">
    <source>
        <dbReference type="ARBA" id="ARBA00023014"/>
    </source>
</evidence>
<reference evidence="8 9" key="1">
    <citation type="submission" date="2015-11" db="EMBL/GenBank/DDBJ databases">
        <authorList>
            <consortium name="Pathogen Informatics"/>
        </authorList>
    </citation>
    <scope>NUCLEOTIDE SEQUENCE [LARGE SCALE GENOMIC DNA]</scope>
    <source>
        <strain evidence="8 9">006A-0059</strain>
    </source>
</reference>
<dbReference type="CDD" id="cd03064">
    <property type="entry name" value="TRX_Fd_NuoE"/>
    <property type="match status" value="1"/>
</dbReference>
<feature type="binding site" evidence="7">
    <location>
        <position position="83"/>
    </location>
    <ligand>
        <name>[2Fe-2S] cluster</name>
        <dbReference type="ChEBI" id="CHEBI:190135"/>
    </ligand>
</feature>
<dbReference type="AlphaFoldDB" id="A0A0S4S6U0"/>
<keyword evidence="4 7" id="KW-0408">Iron</keyword>
<proteinExistence type="inferred from homology"/>
<comment type="cofactor">
    <cofactor evidence="6">
        <name>[2Fe-2S] cluster</name>
        <dbReference type="ChEBI" id="CHEBI:190135"/>
    </cofactor>
</comment>
<dbReference type="InterPro" id="IPR036249">
    <property type="entry name" value="Thioredoxin-like_sf"/>
</dbReference>
<keyword evidence="2 7" id="KW-0001">2Fe-2S</keyword>
<dbReference type="PANTHER" id="PTHR10371">
    <property type="entry name" value="NADH DEHYDROGENASE UBIQUINONE FLAVOPROTEIN 2, MITOCHONDRIAL"/>
    <property type="match status" value="1"/>
</dbReference>
<evidence type="ECO:0000256" key="4">
    <source>
        <dbReference type="ARBA" id="ARBA00023004"/>
    </source>
</evidence>
<dbReference type="InterPro" id="IPR002023">
    <property type="entry name" value="NuoE-like"/>
</dbReference>
<dbReference type="PROSITE" id="PS01099">
    <property type="entry name" value="COMPLEX1_24K"/>
    <property type="match status" value="1"/>
</dbReference>